<organism evidence="2 3">
    <name type="scientific">Acuticoccus mangrovi</name>
    <dbReference type="NCBI Taxonomy" id="2796142"/>
    <lineage>
        <taxon>Bacteria</taxon>
        <taxon>Pseudomonadati</taxon>
        <taxon>Pseudomonadota</taxon>
        <taxon>Alphaproteobacteria</taxon>
        <taxon>Hyphomicrobiales</taxon>
        <taxon>Amorphaceae</taxon>
        <taxon>Acuticoccus</taxon>
    </lineage>
</organism>
<sequence>MLPELKSTGSPGLDEVLRGGLPDSNLHLVQGPPGSGKTTLALQFLRAGLAIGEKALYITLSQTRDELARIAASHGWDLDGIDVVELHASNEGVPAEQSIFQTADLRLDQTRREIERSIEAHAPSRVVYDSLLEVRLLTLDDPRFHRELIGLRTALSRRGITALLLDTEPSATEAALGARDMQARGIVHGIITLDKVLPNFGRAQRRIEVSKMRGIPVHDGWHDMDIRGGEGLAVFPRLVPSAGRLSMHAATTPAPLIRSGVERLDDLFGGGMELGTTTMVVGQAGTGKSTIASLYATAALERGEKVSLFLFEERPETLFRRSEGLGMKLREQAASGALRMFDFNPNEITAGEFSQIAQREADIDGVRTIVIDSFTGYMASVANEAQALFDIQALLKYLARKEILTILVVAQRGLLGANDEVRLDLSFLGDTVLLLRMKEDGGVVKRSLVPVKKRHGPHSMDIYELIIEPGRVEVGMARPS</sequence>
<gene>
    <name evidence="2" type="ORF">JCR33_22255</name>
</gene>
<dbReference type="InterPro" id="IPR003593">
    <property type="entry name" value="AAA+_ATPase"/>
</dbReference>
<comment type="caution">
    <text evidence="2">The sequence shown here is derived from an EMBL/GenBank/DDBJ whole genome shotgun (WGS) entry which is preliminary data.</text>
</comment>
<reference evidence="2" key="1">
    <citation type="submission" date="2020-12" db="EMBL/GenBank/DDBJ databases">
        <title>Bacterial taxonomy.</title>
        <authorList>
            <person name="Pan X."/>
        </authorList>
    </citation>
    <scope>NUCLEOTIDE SEQUENCE</scope>
    <source>
        <strain evidence="2">B2012</strain>
    </source>
</reference>
<dbReference type="InterPro" id="IPR051347">
    <property type="entry name" value="Circadian_clock_KaiC-rel"/>
</dbReference>
<dbReference type="PROSITE" id="PS51146">
    <property type="entry name" value="KAIC"/>
    <property type="match status" value="2"/>
</dbReference>
<dbReference type="InterPro" id="IPR014774">
    <property type="entry name" value="KaiC-like_dom"/>
</dbReference>
<evidence type="ECO:0000313" key="3">
    <source>
        <dbReference type="Proteomes" id="UP000609531"/>
    </source>
</evidence>
<dbReference type="RefSeq" id="WP_198884341.1">
    <property type="nucleotide sequence ID" value="NZ_JAEKJA010000027.1"/>
</dbReference>
<feature type="domain" description="KaiC" evidence="1">
    <location>
        <begin position="4"/>
        <end position="248"/>
    </location>
</feature>
<dbReference type="EMBL" id="JAEKJA010000027">
    <property type="protein sequence ID" value="MBJ3778439.1"/>
    <property type="molecule type" value="Genomic_DNA"/>
</dbReference>
<dbReference type="Gene3D" id="3.40.50.300">
    <property type="entry name" value="P-loop containing nucleotide triphosphate hydrolases"/>
    <property type="match status" value="2"/>
</dbReference>
<dbReference type="InterPro" id="IPR027417">
    <property type="entry name" value="P-loop_NTPase"/>
</dbReference>
<dbReference type="Pfam" id="PF06745">
    <property type="entry name" value="ATPase"/>
    <property type="match status" value="2"/>
</dbReference>
<dbReference type="SMART" id="SM00382">
    <property type="entry name" value="AAA"/>
    <property type="match status" value="2"/>
</dbReference>
<protein>
    <submittedName>
        <fullName evidence="2">AAA family ATPase</fullName>
    </submittedName>
</protein>
<dbReference type="SUPFAM" id="SSF52540">
    <property type="entry name" value="P-loop containing nucleoside triphosphate hydrolases"/>
    <property type="match status" value="2"/>
</dbReference>
<name>A0A934MNR6_9HYPH</name>
<dbReference type="InterPro" id="IPR010624">
    <property type="entry name" value="KaiC_dom"/>
</dbReference>
<evidence type="ECO:0000313" key="2">
    <source>
        <dbReference type="EMBL" id="MBJ3778439.1"/>
    </source>
</evidence>
<dbReference type="PANTHER" id="PTHR42926:SF1">
    <property type="entry name" value="CIRCADIAN CLOCK OSCILLATOR PROTEIN KAIC 1"/>
    <property type="match status" value="1"/>
</dbReference>
<accession>A0A934MNR6</accession>
<keyword evidence="3" id="KW-1185">Reference proteome</keyword>
<feature type="domain" description="KaiC" evidence="1">
    <location>
        <begin position="255"/>
        <end position="480"/>
    </location>
</feature>
<dbReference type="AlphaFoldDB" id="A0A934MNR6"/>
<dbReference type="PANTHER" id="PTHR42926">
    <property type="match status" value="1"/>
</dbReference>
<evidence type="ECO:0000259" key="1">
    <source>
        <dbReference type="PROSITE" id="PS51146"/>
    </source>
</evidence>
<dbReference type="Proteomes" id="UP000609531">
    <property type="component" value="Unassembled WGS sequence"/>
</dbReference>
<dbReference type="GO" id="GO:0005524">
    <property type="term" value="F:ATP binding"/>
    <property type="evidence" value="ECO:0007669"/>
    <property type="project" value="InterPro"/>
</dbReference>
<proteinExistence type="predicted"/>